<dbReference type="PANTHER" id="PTHR21184">
    <property type="entry name" value="MENORIN (DENDRITIC BRANCHING PROTEIN)"/>
    <property type="match status" value="1"/>
</dbReference>
<protein>
    <submittedName>
        <fullName evidence="4">FAM151B</fullName>
    </submittedName>
</protein>
<dbReference type="Pfam" id="PF10223">
    <property type="entry name" value="Menorin_N"/>
    <property type="match status" value="2"/>
</dbReference>
<evidence type="ECO:0000256" key="1">
    <source>
        <dbReference type="ARBA" id="ARBA00044953"/>
    </source>
</evidence>
<dbReference type="Proteomes" id="UP001235939">
    <property type="component" value="Chromosome 08"/>
</dbReference>
<organism evidence="4 5">
    <name type="scientific">Cordylochernes scorpioides</name>
    <dbReference type="NCBI Taxonomy" id="51811"/>
    <lineage>
        <taxon>Eukaryota</taxon>
        <taxon>Metazoa</taxon>
        <taxon>Ecdysozoa</taxon>
        <taxon>Arthropoda</taxon>
        <taxon>Chelicerata</taxon>
        <taxon>Arachnida</taxon>
        <taxon>Pseudoscorpiones</taxon>
        <taxon>Cheliferoidea</taxon>
        <taxon>Chernetidae</taxon>
        <taxon>Cordylochernes</taxon>
    </lineage>
</organism>
<feature type="domain" description="Menorin-like" evidence="3">
    <location>
        <begin position="130"/>
        <end position="279"/>
    </location>
</feature>
<proteinExistence type="inferred from homology"/>
<comment type="similarity">
    <text evidence="1">Belongs to the menorin family.</text>
</comment>
<evidence type="ECO:0000259" key="3">
    <source>
        <dbReference type="Pfam" id="PF10223"/>
    </source>
</evidence>
<evidence type="ECO:0000256" key="2">
    <source>
        <dbReference type="SAM" id="Phobius"/>
    </source>
</evidence>
<accession>A0ABY6KV60</accession>
<gene>
    <name evidence="4" type="ORF">LAZ67_8003395</name>
</gene>
<keyword evidence="2" id="KW-0812">Transmembrane</keyword>
<feature type="transmembrane region" description="Helical" evidence="2">
    <location>
        <begin position="525"/>
        <end position="547"/>
    </location>
</feature>
<dbReference type="PANTHER" id="PTHR21184:SF6">
    <property type="entry name" value="CONSERVED PLASMA MEMBRANE PROTEIN"/>
    <property type="match status" value="1"/>
</dbReference>
<keyword evidence="2" id="KW-0472">Membrane</keyword>
<evidence type="ECO:0000313" key="4">
    <source>
        <dbReference type="EMBL" id="UYV71465.1"/>
    </source>
</evidence>
<feature type="domain" description="Menorin-like" evidence="3">
    <location>
        <begin position="2"/>
        <end position="81"/>
    </location>
</feature>
<keyword evidence="5" id="KW-1185">Reference proteome</keyword>
<name>A0ABY6KV60_9ARAC</name>
<dbReference type="InterPro" id="IPR019356">
    <property type="entry name" value="Menorin_dom"/>
</dbReference>
<keyword evidence="2" id="KW-1133">Transmembrane helix</keyword>
<dbReference type="EMBL" id="CP092870">
    <property type="protein sequence ID" value="UYV71465.1"/>
    <property type="molecule type" value="Genomic_DNA"/>
</dbReference>
<reference evidence="4 5" key="1">
    <citation type="submission" date="2022-01" db="EMBL/GenBank/DDBJ databases">
        <title>A chromosomal length assembly of Cordylochernes scorpioides.</title>
        <authorList>
            <person name="Zeh D."/>
            <person name="Zeh J."/>
        </authorList>
    </citation>
    <scope>NUCLEOTIDE SEQUENCE [LARGE SCALE GENOMIC DNA]</scope>
    <source>
        <strain evidence="4">IN4F17</strain>
        <tissue evidence="4">Whole Body</tissue>
    </source>
</reference>
<sequence length="548" mass="61714">MSGKVEFIVADITMGSLKGCERPSVTMPIMAHPPTSTSDFSFRNFVTTAVSLQCQKVIRLDFKHIQAVEPALKVLKEFNDKVSTVKHTPYTREHTSLQRTIFICKITIFDYFATLRYSGILSSSPFISSLNHIKIQIEFPVWIHADVLEGFHQGSMKIGLPVNPRQLLKLVKDSNVTLELLSFGWTTSFKRDGRYTWSHVLDMLEILKEEGTSIPITFPVRAAFVGASIPQLQWLLGTLPQSSLTVWNGRFDIPDLEGLLRLRTMMPRNRVYYDLLSPLREQFNAKKNTVPEPPASLPMVPGEKYALTKKPVEIFQTTSSVVFAKNAGLYLINPPLSLSPDHSITINGYLEIFLRRRGFQNPPSPPPLVEPVTAQIMTAVGAVPQAIHQPLLPPGYARVYKRIGLAFQPVDESPLDCSHLIERSIFIFELKGPMYDSVIFRFHVNSSPEVRVDPPLYLPPGIQHSVHYQPEVLSIAGTFILGIWGSGGQASFAVYDMDLETQVKPHSATQSKEEKQVFEVFSRPLWQAPPIFPFASSYYLLLFLFLVL</sequence>
<evidence type="ECO:0000313" key="5">
    <source>
        <dbReference type="Proteomes" id="UP001235939"/>
    </source>
</evidence>